<dbReference type="HOGENOM" id="CLU_1945319_0_0_9"/>
<evidence type="ECO:0000313" key="3">
    <source>
        <dbReference type="Proteomes" id="UP000004736"/>
    </source>
</evidence>
<accession>C9LLW5</accession>
<keyword evidence="1" id="KW-0812">Transmembrane</keyword>
<keyword evidence="3" id="KW-1185">Reference proteome</keyword>
<dbReference type="AlphaFoldDB" id="C9LLW5"/>
<comment type="caution">
    <text evidence="2">The sequence shown here is derived from an EMBL/GenBank/DDBJ whole genome shotgun (WGS) entry which is preliminary data.</text>
</comment>
<evidence type="ECO:0000313" key="2">
    <source>
        <dbReference type="EMBL" id="EEW96551.1"/>
    </source>
</evidence>
<proteinExistence type="predicted"/>
<reference evidence="2" key="1">
    <citation type="submission" date="2009-09" db="EMBL/GenBank/DDBJ databases">
        <authorList>
            <person name="Weinstock G."/>
            <person name="Sodergren E."/>
            <person name="Clifton S."/>
            <person name="Fulton L."/>
            <person name="Fulton B."/>
            <person name="Courtney L."/>
            <person name="Fronick C."/>
            <person name="Harrison M."/>
            <person name="Strong C."/>
            <person name="Farmer C."/>
            <person name="Delahaunty K."/>
            <person name="Markovic C."/>
            <person name="Hall O."/>
            <person name="Minx P."/>
            <person name="Tomlinson C."/>
            <person name="Mitreva M."/>
            <person name="Nelson J."/>
            <person name="Hou S."/>
            <person name="Wollam A."/>
            <person name="Pepin K.H."/>
            <person name="Johnson M."/>
            <person name="Bhonagiri V."/>
            <person name="Nash W.E."/>
            <person name="Warren W."/>
            <person name="Chinwalla A."/>
            <person name="Mardis E.R."/>
            <person name="Wilson R.K."/>
        </authorList>
    </citation>
    <scope>NUCLEOTIDE SEQUENCE [LARGE SCALE GENOMIC DNA]</scope>
    <source>
        <strain evidence="2">DSM 15470</strain>
    </source>
</reference>
<dbReference type="STRING" id="592028.GCWU000321_00496"/>
<protein>
    <submittedName>
        <fullName evidence="2">Uncharacterized protein</fullName>
    </submittedName>
</protein>
<evidence type="ECO:0000256" key="1">
    <source>
        <dbReference type="SAM" id="Phobius"/>
    </source>
</evidence>
<sequence length="129" mass="14789">MQKFIGEGDESMASSVDMELGDMMYELCLMALFFVEGANLLVPFRENFNFKRIVARFSSFFKGFIGAGGWGLKAQKPLGTVKIHTRAVVLNDRRIRLFTGTYLQKRLREIISLRKYIDHSRVSADLFVI</sequence>
<organism evidence="2 3">
    <name type="scientific">Dialister invisus DSM 15470</name>
    <dbReference type="NCBI Taxonomy" id="592028"/>
    <lineage>
        <taxon>Bacteria</taxon>
        <taxon>Bacillati</taxon>
        <taxon>Bacillota</taxon>
        <taxon>Negativicutes</taxon>
        <taxon>Veillonellales</taxon>
        <taxon>Veillonellaceae</taxon>
        <taxon>Dialister</taxon>
    </lineage>
</organism>
<dbReference type="EMBL" id="ACIM02000001">
    <property type="protein sequence ID" value="EEW96551.1"/>
    <property type="molecule type" value="Genomic_DNA"/>
</dbReference>
<feature type="transmembrane region" description="Helical" evidence="1">
    <location>
        <begin position="23"/>
        <end position="42"/>
    </location>
</feature>
<dbReference type="Proteomes" id="UP000004736">
    <property type="component" value="Unassembled WGS sequence"/>
</dbReference>
<name>C9LLW5_9FIRM</name>
<keyword evidence="1" id="KW-1133">Transmembrane helix</keyword>
<gene>
    <name evidence="2" type="ORF">GCWU000321_00496</name>
</gene>
<keyword evidence="1" id="KW-0472">Membrane</keyword>